<protein>
    <submittedName>
        <fullName evidence="1">Uncharacterized protein</fullName>
    </submittedName>
</protein>
<reference evidence="1" key="1">
    <citation type="submission" date="2007-04" db="EMBL/GenBank/DDBJ databases">
        <title>Complete sequence of plasmid1 pMFLV01 of Mycobacterium gilvum PYR-GCK.</title>
        <authorList>
            <consortium name="US DOE Joint Genome Institute"/>
            <person name="Copeland A."/>
            <person name="Lucas S."/>
            <person name="Lapidus A."/>
            <person name="Barry K."/>
            <person name="Detter J.C."/>
            <person name="Glavina del Rio T."/>
            <person name="Hammon N."/>
            <person name="Israni S."/>
            <person name="Dalin E."/>
            <person name="Tice H."/>
            <person name="Pitluck S."/>
            <person name="Chain P."/>
            <person name="Malfatti S."/>
            <person name="Shin M."/>
            <person name="Vergez L."/>
            <person name="Schmutz J."/>
            <person name="Larimer F."/>
            <person name="Land M."/>
            <person name="Hauser L."/>
            <person name="Kyrpides N."/>
            <person name="Mikhailova N."/>
            <person name="Miller C."/>
            <person name="Richardson P."/>
        </authorList>
    </citation>
    <scope>NUCLEOTIDE SEQUENCE</scope>
    <source>
        <strain evidence="1">PYR-GCK</strain>
        <plasmid evidence="1">pMFLV01</plasmid>
    </source>
</reference>
<gene>
    <name evidence="1" type="ordered locus">Mflv_5440</name>
</gene>
<sequence>MSGSFMLAGQQLHRQLGQILAAPVFNSDSDPIDLVRAAHQIRGGAEALMAAAVRQAREAGRTWQEIGQVLGVSRQAAFQKYGKPIDPRNGEVMDTSPLPEAIELARAVIDDHAHARWADITERFDETMRAGLTEAGLAEAWAWQVPDSRTTLF</sequence>
<evidence type="ECO:0000313" key="1">
    <source>
        <dbReference type="EMBL" id="ABP47901.1"/>
    </source>
</evidence>
<dbReference type="OrthoDB" id="68373at2"/>
<keyword evidence="1" id="KW-0614">Plasmid</keyword>
<dbReference type="EMBL" id="CP000657">
    <property type="protein sequence ID" value="ABP47901.1"/>
    <property type="molecule type" value="Genomic_DNA"/>
</dbReference>
<geneLocation type="plasmid" evidence="1">
    <name>pMFLV01</name>
</geneLocation>
<dbReference type="KEGG" id="mgi:Mflv_5440"/>
<accession>A4TG35</accession>
<dbReference type="HOGENOM" id="CLU_1711206_0_0_11"/>
<organism evidence="1">
    <name type="scientific">Mycolicibacterium gilvum (strain PYR-GCK)</name>
    <name type="common">Mycobacterium gilvum (strain PYR-GCK)</name>
    <dbReference type="NCBI Taxonomy" id="350054"/>
    <lineage>
        <taxon>Bacteria</taxon>
        <taxon>Bacillati</taxon>
        <taxon>Actinomycetota</taxon>
        <taxon>Actinomycetes</taxon>
        <taxon>Mycobacteriales</taxon>
        <taxon>Mycobacteriaceae</taxon>
        <taxon>Mycolicibacterium</taxon>
    </lineage>
</organism>
<dbReference type="AlphaFoldDB" id="A4TG35"/>
<proteinExistence type="predicted"/>
<name>A4TG35_MYCGI</name>